<evidence type="ECO:0000313" key="3">
    <source>
        <dbReference type="EMBL" id="RDD63463.1"/>
    </source>
</evidence>
<evidence type="ECO:0000313" key="4">
    <source>
        <dbReference type="Proteomes" id="UP000253941"/>
    </source>
</evidence>
<feature type="compositionally biased region" description="Basic and acidic residues" evidence="1">
    <location>
        <begin position="74"/>
        <end position="86"/>
    </location>
</feature>
<keyword evidence="2" id="KW-0732">Signal</keyword>
<proteinExistence type="predicted"/>
<evidence type="ECO:0000256" key="1">
    <source>
        <dbReference type="SAM" id="MobiDB-lite"/>
    </source>
</evidence>
<feature type="chain" id="PRO_5017027331" description="EF-hand domain-containing protein" evidence="2">
    <location>
        <begin position="20"/>
        <end position="444"/>
    </location>
</feature>
<accession>A0A369TDR6</accession>
<name>A0A369TDR6_9PROT</name>
<dbReference type="AlphaFoldDB" id="A0A369TDR6"/>
<evidence type="ECO:0000256" key="2">
    <source>
        <dbReference type="SAM" id="SignalP"/>
    </source>
</evidence>
<feature type="signal peptide" evidence="2">
    <location>
        <begin position="1"/>
        <end position="19"/>
    </location>
</feature>
<feature type="compositionally biased region" description="Acidic residues" evidence="1">
    <location>
        <begin position="89"/>
        <end position="99"/>
    </location>
</feature>
<reference evidence="3 4" key="1">
    <citation type="submission" date="2018-07" db="EMBL/GenBank/DDBJ databases">
        <title>Venubactetium sediminum gen. nov., sp. nov., isolated from a marine solar saltern.</title>
        <authorList>
            <person name="Wang S."/>
        </authorList>
    </citation>
    <scope>NUCLEOTIDE SEQUENCE [LARGE SCALE GENOMIC DNA]</scope>
    <source>
        <strain evidence="3 4">WD2A32</strain>
    </source>
</reference>
<comment type="caution">
    <text evidence="3">The sequence shown here is derived from an EMBL/GenBank/DDBJ whole genome shotgun (WGS) entry which is preliminary data.</text>
</comment>
<gene>
    <name evidence="3" type="ORF">DRB17_03200</name>
</gene>
<organism evidence="3 4">
    <name type="scientific">Ferruginivarius sediminum</name>
    <dbReference type="NCBI Taxonomy" id="2661937"/>
    <lineage>
        <taxon>Bacteria</taxon>
        <taxon>Pseudomonadati</taxon>
        <taxon>Pseudomonadota</taxon>
        <taxon>Alphaproteobacteria</taxon>
        <taxon>Rhodospirillales</taxon>
        <taxon>Rhodospirillaceae</taxon>
        <taxon>Ferruginivarius</taxon>
    </lineage>
</organism>
<sequence length="444" mass="46297">MKSVLMAGAAAVALLVAPAAINSIDGGFGINSAQAAQGEGQGQQKHGGQGGAGAGQGGMQKGGQEGAGGGSGSRLEEDVMRGKHGMDAAAEDGEEEDSDRPDWAGTPGREGKPGQGSQGGNTKKGEDYGDLWVIVRNDDGTPDLVDGMVQVVLSDGTVVALADYDGELPEEYADMVQEVEFGRMNIARSPERVLDHSLTEALTKLDGMVITVDNLDEVTDESGRLIDYFDNTIDSPLENLALYKALLEASASAPDADGLYTVSVTSDHEGESVELDIKVSADVLPSLAASALAASSDKTGDLSVDEIAYISGFLGVDDELAALVEDDPNDPSDAFFSYSRDAVYANTSIQVLLPNEDGTAYIPTTVYVVDTDVNGDGEYTALDTDNDGVIDTLEQGQVTFNTVPSIEADDDGLDIFTQAADDSVQVLEYVHDNAIDVPLPEATN</sequence>
<protein>
    <recommendedName>
        <fullName evidence="5">EF-hand domain-containing protein</fullName>
    </recommendedName>
</protein>
<feature type="region of interest" description="Disordered" evidence="1">
    <location>
        <begin position="35"/>
        <end position="126"/>
    </location>
</feature>
<dbReference type="Proteomes" id="UP000253941">
    <property type="component" value="Unassembled WGS sequence"/>
</dbReference>
<evidence type="ECO:0008006" key="5">
    <source>
        <dbReference type="Google" id="ProtNLM"/>
    </source>
</evidence>
<feature type="compositionally biased region" description="Gly residues" evidence="1">
    <location>
        <begin position="39"/>
        <end position="72"/>
    </location>
</feature>
<keyword evidence="4" id="KW-1185">Reference proteome</keyword>
<dbReference type="EMBL" id="QPMH01000002">
    <property type="protein sequence ID" value="RDD63463.1"/>
    <property type="molecule type" value="Genomic_DNA"/>
</dbReference>